<proteinExistence type="predicted"/>
<dbReference type="eggNOG" id="COG1633">
    <property type="taxonomic scope" value="Bacteria"/>
</dbReference>
<dbReference type="PANTHER" id="PTHR31694">
    <property type="entry name" value="DESICCATION-LIKE PROTEIN"/>
    <property type="match status" value="1"/>
</dbReference>
<dbReference type="InterPro" id="IPR052965">
    <property type="entry name" value="Pigment-catalase-like"/>
</dbReference>
<comment type="caution">
    <text evidence="1">The sequence shown here is derived from an EMBL/GenBank/DDBJ whole genome shotgun (WGS) entry which is preliminary data.</text>
</comment>
<dbReference type="RefSeq" id="WP_042485186.1">
    <property type="nucleotide sequence ID" value="NZ_BBPI01000031.1"/>
</dbReference>
<name>A0A0A1W5H7_9SPHN</name>
<evidence type="ECO:0008006" key="3">
    <source>
        <dbReference type="Google" id="ProtNLM"/>
    </source>
</evidence>
<dbReference type="EMBL" id="BBPI01000031">
    <property type="protein sequence ID" value="GAM00376.1"/>
    <property type="molecule type" value="Genomic_DNA"/>
</dbReference>
<organism evidence="1 2">
    <name type="scientific">Sphingomonas parapaucimobilis NBRC 15100</name>
    <dbReference type="NCBI Taxonomy" id="1219049"/>
    <lineage>
        <taxon>Bacteria</taxon>
        <taxon>Pseudomonadati</taxon>
        <taxon>Pseudomonadota</taxon>
        <taxon>Alphaproteobacteria</taxon>
        <taxon>Sphingomonadales</taxon>
        <taxon>Sphingomonadaceae</taxon>
        <taxon>Sphingomonas</taxon>
    </lineage>
</organism>
<dbReference type="PANTHER" id="PTHR31694:SF26">
    <property type="entry name" value="OS05G0151100 PROTEIN"/>
    <property type="match status" value="1"/>
</dbReference>
<evidence type="ECO:0000313" key="2">
    <source>
        <dbReference type="Proteomes" id="UP000032305"/>
    </source>
</evidence>
<reference evidence="1 2" key="1">
    <citation type="submission" date="2014-11" db="EMBL/GenBank/DDBJ databases">
        <title>Whole genome shotgun sequence of Sphingomonas parapaucimobilis NBRC 15100.</title>
        <authorList>
            <person name="Katano-Makiyama Y."/>
            <person name="Hosoyama A."/>
            <person name="Hashimoto M."/>
            <person name="Hosoyama Y."/>
            <person name="Noguchi M."/>
            <person name="Numata M."/>
            <person name="Tsuchikane K."/>
            <person name="Hirakata S."/>
            <person name="Uohara A."/>
            <person name="Shimodaira J."/>
            <person name="Ohji S."/>
            <person name="Ichikawa N."/>
            <person name="Kimura A."/>
            <person name="Yamazoe A."/>
            <person name="Fujita N."/>
        </authorList>
    </citation>
    <scope>NUCLEOTIDE SEQUENCE [LARGE SCALE GENOMIC DNA]</scope>
    <source>
        <strain evidence="1 2">NBRC 15100</strain>
    </source>
</reference>
<dbReference type="Pfam" id="PF13668">
    <property type="entry name" value="Ferritin_2"/>
    <property type="match status" value="1"/>
</dbReference>
<accession>A0A0A1W5H7</accession>
<gene>
    <name evidence="1" type="ORF">SP5_031_00190</name>
</gene>
<protein>
    <recommendedName>
        <fullName evidence="3">Ferritin-like domain-containing protein</fullName>
    </recommendedName>
</protein>
<dbReference type="AlphaFoldDB" id="A0A0A1W5H7"/>
<dbReference type="Proteomes" id="UP000032305">
    <property type="component" value="Unassembled WGS sequence"/>
</dbReference>
<keyword evidence="2" id="KW-1185">Reference proteome</keyword>
<sequence length="344" mass="35146">MSEERCILEVIEEASAKRRSDRRRFMRMAAGAGAVGGLAMLGACGDDGDNVIVVPTPTPTTTPTGSVTDADVLNFALQLEYLEAQFYSYAAFGTGLPSSALTGTGTQGAVAINTSATNGAGQPRQVQFKDPIVAQYAREIAYDEIAHVNFLRNALGSAAVAQPSINLSGDASGAFTAAAVAAGVITSGSTFDPYASDEAFLLGAFLFEDVGVTAYMGGVALLTNKTFIEAAAGIHAAEAYHAGLVRTTLYRKGLSNASLITNAGKISDARDSLDGSTDLDQGIVTTVNGAQVANLVPADSNAIAFVRTPGQVLNVVYLNKAAVNGGGFFPGGLNGTVRTSAASG</sequence>
<evidence type="ECO:0000313" key="1">
    <source>
        <dbReference type="EMBL" id="GAM00376.1"/>
    </source>
</evidence>
<dbReference type="OrthoDB" id="7548322at2"/>